<evidence type="ECO:0000256" key="1">
    <source>
        <dbReference type="ARBA" id="ARBA00001961"/>
    </source>
</evidence>
<evidence type="ECO:0000259" key="7">
    <source>
        <dbReference type="PROSITE" id="PS51471"/>
    </source>
</evidence>
<dbReference type="Pfam" id="PF13640">
    <property type="entry name" value="2OG-FeII_Oxy_3"/>
    <property type="match status" value="1"/>
</dbReference>
<dbReference type="GO" id="GO:0071456">
    <property type="term" value="P:cellular response to hypoxia"/>
    <property type="evidence" value="ECO:0007669"/>
    <property type="project" value="TreeGrafter"/>
</dbReference>
<name>A0AB34JJZ8_PRYPA</name>
<comment type="cofactor">
    <cofactor evidence="1">
        <name>L-ascorbate</name>
        <dbReference type="ChEBI" id="CHEBI:38290"/>
    </cofactor>
</comment>
<dbReference type="GO" id="GO:0008198">
    <property type="term" value="F:ferrous iron binding"/>
    <property type="evidence" value="ECO:0007669"/>
    <property type="project" value="TreeGrafter"/>
</dbReference>
<sequence>MSSDDEGSDEEARRLREVAHARRAHTLAQWSTAAAALTRHGWAVLDSFLGAPAARALRDDVRNLRTTSAAMFAPGRTAAAADDDDRAHSARVLRGDLVARLHADDARMPSLRQCVRQADRLVRSLARGVEELRGVEARSAPMIACYPGGGARYVRHVDNPGGNRRVLTWLLYLNEEWQHGDGGELRLYDADGGVVEVEPLLDRAVVFLSKKVPHEVVATQKERLAVSVWYEEGPGGAADGGGTEHEDDITQFSFGRNADEIKAFLFALADLNPAQSEGIGADSNFRDKDSTFSSAMLRSW</sequence>
<comment type="caution">
    <text evidence="8">The sequence shown here is derived from an EMBL/GenBank/DDBJ whole genome shotgun (WGS) entry which is preliminary data.</text>
</comment>
<keyword evidence="3" id="KW-0847">Vitamin C</keyword>
<proteinExistence type="predicted"/>
<keyword evidence="6" id="KW-0408">Iron</keyword>
<keyword evidence="9" id="KW-1185">Reference proteome</keyword>
<dbReference type="AlphaFoldDB" id="A0AB34JJZ8"/>
<organism evidence="8 9">
    <name type="scientific">Prymnesium parvum</name>
    <name type="common">Toxic golden alga</name>
    <dbReference type="NCBI Taxonomy" id="97485"/>
    <lineage>
        <taxon>Eukaryota</taxon>
        <taxon>Haptista</taxon>
        <taxon>Haptophyta</taxon>
        <taxon>Prymnesiophyceae</taxon>
        <taxon>Prymnesiales</taxon>
        <taxon>Prymnesiaceae</taxon>
        <taxon>Prymnesium</taxon>
    </lineage>
</organism>
<evidence type="ECO:0000256" key="5">
    <source>
        <dbReference type="ARBA" id="ARBA00023002"/>
    </source>
</evidence>
<dbReference type="GO" id="GO:0031418">
    <property type="term" value="F:L-ascorbic acid binding"/>
    <property type="evidence" value="ECO:0007669"/>
    <property type="project" value="UniProtKB-KW"/>
</dbReference>
<reference evidence="8 9" key="1">
    <citation type="journal article" date="2024" name="Science">
        <title>Giant polyketide synthase enzymes in the biosynthesis of giant marine polyether toxins.</title>
        <authorList>
            <person name="Fallon T.R."/>
            <person name="Shende V.V."/>
            <person name="Wierzbicki I.H."/>
            <person name="Pendleton A.L."/>
            <person name="Watervoot N.F."/>
            <person name="Auber R.P."/>
            <person name="Gonzalez D.J."/>
            <person name="Wisecaver J.H."/>
            <person name="Moore B.S."/>
        </authorList>
    </citation>
    <scope>NUCLEOTIDE SEQUENCE [LARGE SCALE GENOMIC DNA]</scope>
    <source>
        <strain evidence="8 9">12B1</strain>
    </source>
</reference>
<evidence type="ECO:0000313" key="9">
    <source>
        <dbReference type="Proteomes" id="UP001515480"/>
    </source>
</evidence>
<dbReference type="InterPro" id="IPR005123">
    <property type="entry name" value="Oxoglu/Fe-dep_dioxygenase_dom"/>
</dbReference>
<dbReference type="Gene3D" id="2.60.120.620">
    <property type="entry name" value="q2cbj1_9rhob like domain"/>
    <property type="match status" value="1"/>
</dbReference>
<dbReference type="SMART" id="SM00702">
    <property type="entry name" value="P4Hc"/>
    <property type="match status" value="1"/>
</dbReference>
<gene>
    <name evidence="8" type="ORF">AB1Y20_021206</name>
</gene>
<dbReference type="PANTHER" id="PTHR12907">
    <property type="entry name" value="EGL NINE HOMOLOG-RELATED"/>
    <property type="match status" value="1"/>
</dbReference>
<evidence type="ECO:0000313" key="8">
    <source>
        <dbReference type="EMBL" id="KAL1521547.1"/>
    </source>
</evidence>
<dbReference type="GO" id="GO:0031543">
    <property type="term" value="F:peptidyl-proline dioxygenase activity"/>
    <property type="evidence" value="ECO:0007669"/>
    <property type="project" value="TreeGrafter"/>
</dbReference>
<dbReference type="PROSITE" id="PS51471">
    <property type="entry name" value="FE2OG_OXY"/>
    <property type="match status" value="1"/>
</dbReference>
<evidence type="ECO:0000256" key="4">
    <source>
        <dbReference type="ARBA" id="ARBA00022964"/>
    </source>
</evidence>
<dbReference type="Proteomes" id="UP001515480">
    <property type="component" value="Unassembled WGS sequence"/>
</dbReference>
<accession>A0AB34JJZ8</accession>
<dbReference type="InterPro" id="IPR006620">
    <property type="entry name" value="Pro_4_hyd_alph"/>
</dbReference>
<dbReference type="InterPro" id="IPR051559">
    <property type="entry name" value="HIF_prolyl_hydroxylases"/>
</dbReference>
<evidence type="ECO:0000256" key="2">
    <source>
        <dbReference type="ARBA" id="ARBA00022723"/>
    </source>
</evidence>
<dbReference type="PANTHER" id="PTHR12907:SF26">
    <property type="entry name" value="HIF PROLYL HYDROXYLASE, ISOFORM C"/>
    <property type="match status" value="1"/>
</dbReference>
<evidence type="ECO:0000256" key="3">
    <source>
        <dbReference type="ARBA" id="ARBA00022896"/>
    </source>
</evidence>
<keyword evidence="2" id="KW-0479">Metal-binding</keyword>
<protein>
    <recommendedName>
        <fullName evidence="7">Fe2OG dioxygenase domain-containing protein</fullName>
    </recommendedName>
</protein>
<keyword evidence="5" id="KW-0560">Oxidoreductase</keyword>
<dbReference type="InterPro" id="IPR044862">
    <property type="entry name" value="Pro_4_hyd_alph_FE2OG_OXY"/>
</dbReference>
<keyword evidence="4" id="KW-0223">Dioxygenase</keyword>
<feature type="domain" description="Fe2OG dioxygenase" evidence="7">
    <location>
        <begin position="137"/>
        <end position="232"/>
    </location>
</feature>
<dbReference type="EMBL" id="JBGBPQ010000007">
    <property type="protein sequence ID" value="KAL1521547.1"/>
    <property type="molecule type" value="Genomic_DNA"/>
</dbReference>
<evidence type="ECO:0000256" key="6">
    <source>
        <dbReference type="ARBA" id="ARBA00023004"/>
    </source>
</evidence>